<evidence type="ECO:0000259" key="3">
    <source>
        <dbReference type="SMART" id="SM00822"/>
    </source>
</evidence>
<feature type="domain" description="Ketoreductase" evidence="3">
    <location>
        <begin position="32"/>
        <end position="184"/>
    </location>
</feature>
<keyword evidence="5" id="KW-1185">Reference proteome</keyword>
<dbReference type="PANTHER" id="PTHR43477">
    <property type="entry name" value="DIHYDROANTICAPSIN 7-DEHYDROGENASE"/>
    <property type="match status" value="1"/>
</dbReference>
<dbReference type="GO" id="GO:0016491">
    <property type="term" value="F:oxidoreductase activity"/>
    <property type="evidence" value="ECO:0007669"/>
    <property type="project" value="UniProtKB-KW"/>
</dbReference>
<sequence>MYCSETRTCTEYALGILRNKNVVHVKQTLAHHTVVITGAGSGIGLATAELVARRGARVVLTDRSAEVVRRHAERITELTGAEADYRALDVTDGAAVEEVMGSVGTIDHLFTCASGSVIAPFEELTEADVRRFFEVKWWGQYRCLRAALPYLRRETGSVTLVSGYLYRKADPGCFAFAAVNGAVEAAVKSLAMELAPLRVNALAPGPTDTHAHVMSPEEHRAYRAEIAERLPVGRPGTAEEVAHAAAYLMENAFTTGTTLDVDGGKR</sequence>
<organism evidence="4 5">
    <name type="scientific">Streptomyces venezuelae</name>
    <dbReference type="NCBI Taxonomy" id="54571"/>
    <lineage>
        <taxon>Bacteria</taxon>
        <taxon>Bacillati</taxon>
        <taxon>Actinomycetota</taxon>
        <taxon>Actinomycetes</taxon>
        <taxon>Kitasatosporales</taxon>
        <taxon>Streptomycetaceae</taxon>
        <taxon>Streptomyces</taxon>
    </lineage>
</organism>
<comment type="similarity">
    <text evidence="1">Belongs to the short-chain dehydrogenases/reductases (SDR) family.</text>
</comment>
<dbReference type="Gene3D" id="3.40.50.720">
    <property type="entry name" value="NAD(P)-binding Rossmann-like Domain"/>
    <property type="match status" value="1"/>
</dbReference>
<dbReference type="PANTHER" id="PTHR43477:SF1">
    <property type="entry name" value="DIHYDROANTICAPSIN 7-DEHYDROGENASE"/>
    <property type="match status" value="1"/>
</dbReference>
<name>A0A5P2BC17_STRVZ</name>
<protein>
    <submittedName>
        <fullName evidence="4">Dehydrogenase</fullName>
    </submittedName>
</protein>
<evidence type="ECO:0000256" key="1">
    <source>
        <dbReference type="ARBA" id="ARBA00006484"/>
    </source>
</evidence>
<accession>A0A5P2BC17</accession>
<proteinExistence type="inferred from homology"/>
<dbReference type="SUPFAM" id="SSF51735">
    <property type="entry name" value="NAD(P)-binding Rossmann-fold domains"/>
    <property type="match status" value="1"/>
</dbReference>
<keyword evidence="2" id="KW-0560">Oxidoreductase</keyword>
<reference evidence="4 5" key="1">
    <citation type="submission" date="2018-05" db="EMBL/GenBank/DDBJ databases">
        <title>Streptomyces venezuelae.</title>
        <authorList>
            <person name="Kim W."/>
            <person name="Lee N."/>
            <person name="Cho B.-K."/>
        </authorList>
    </citation>
    <scope>NUCLEOTIDE SEQUENCE [LARGE SCALE GENOMIC DNA]</scope>
    <source>
        <strain evidence="4 5">ATCC 14583</strain>
    </source>
</reference>
<dbReference type="AlphaFoldDB" id="A0A5P2BC17"/>
<dbReference type="InterPro" id="IPR002347">
    <property type="entry name" value="SDR_fam"/>
</dbReference>
<dbReference type="PRINTS" id="PR00081">
    <property type="entry name" value="GDHRDH"/>
</dbReference>
<dbReference type="Pfam" id="PF13561">
    <property type="entry name" value="adh_short_C2"/>
    <property type="match status" value="1"/>
</dbReference>
<evidence type="ECO:0000256" key="2">
    <source>
        <dbReference type="ARBA" id="ARBA00023002"/>
    </source>
</evidence>
<evidence type="ECO:0000313" key="4">
    <source>
        <dbReference type="EMBL" id="QES28065.1"/>
    </source>
</evidence>
<dbReference type="SMART" id="SM00822">
    <property type="entry name" value="PKS_KR"/>
    <property type="match status" value="1"/>
</dbReference>
<dbReference type="OrthoDB" id="9803333at2"/>
<gene>
    <name evidence="4" type="ORF">DEJ47_17950</name>
</gene>
<dbReference type="EMBL" id="CP029193">
    <property type="protein sequence ID" value="QES28065.1"/>
    <property type="molecule type" value="Genomic_DNA"/>
</dbReference>
<dbReference type="InterPro" id="IPR051122">
    <property type="entry name" value="SDR_DHRS6-like"/>
</dbReference>
<dbReference type="Proteomes" id="UP000323046">
    <property type="component" value="Chromosome"/>
</dbReference>
<dbReference type="InterPro" id="IPR057326">
    <property type="entry name" value="KR_dom"/>
</dbReference>
<dbReference type="CDD" id="cd05233">
    <property type="entry name" value="SDR_c"/>
    <property type="match status" value="1"/>
</dbReference>
<evidence type="ECO:0000313" key="5">
    <source>
        <dbReference type="Proteomes" id="UP000323046"/>
    </source>
</evidence>
<dbReference type="InterPro" id="IPR036291">
    <property type="entry name" value="NAD(P)-bd_dom_sf"/>
</dbReference>